<evidence type="ECO:0000256" key="1">
    <source>
        <dbReference type="SAM" id="MobiDB-lite"/>
    </source>
</evidence>
<protein>
    <submittedName>
        <fullName evidence="2">Uncharacterized protein</fullName>
    </submittedName>
</protein>
<feature type="region of interest" description="Disordered" evidence="1">
    <location>
        <begin position="68"/>
        <end position="120"/>
    </location>
</feature>
<feature type="compositionally biased region" description="Acidic residues" evidence="1">
    <location>
        <begin position="99"/>
        <end position="110"/>
    </location>
</feature>
<sequence>MTMTTNEQEKQFPASPREVELKNQISPLQSQVTELNKAQDATVENPELLTEVQVLKNTLGEHSKLIEQSTEKLSQLPPPLNGDTAAGTDAARRNRVNLIDDDDSEMETDEETPKGVTAKKSSVTASGCSLSISTPSGLWWKEFWEWVLRSKEAIPIHTPILPILTRLHS</sequence>
<organism evidence="2 3">
    <name type="scientific">Brassica cretica</name>
    <name type="common">Mustard</name>
    <dbReference type="NCBI Taxonomy" id="69181"/>
    <lineage>
        <taxon>Eukaryota</taxon>
        <taxon>Viridiplantae</taxon>
        <taxon>Streptophyta</taxon>
        <taxon>Embryophyta</taxon>
        <taxon>Tracheophyta</taxon>
        <taxon>Spermatophyta</taxon>
        <taxon>Magnoliopsida</taxon>
        <taxon>eudicotyledons</taxon>
        <taxon>Gunneridae</taxon>
        <taxon>Pentapetalae</taxon>
        <taxon>rosids</taxon>
        <taxon>malvids</taxon>
        <taxon>Brassicales</taxon>
        <taxon>Brassicaceae</taxon>
        <taxon>Brassiceae</taxon>
        <taxon>Brassica</taxon>
    </lineage>
</organism>
<accession>A0ABQ7E6X0</accession>
<feature type="region of interest" description="Disordered" evidence="1">
    <location>
        <begin position="1"/>
        <end position="21"/>
    </location>
</feature>
<reference evidence="2 3" key="1">
    <citation type="journal article" date="2020" name="BMC Genomics">
        <title>Intraspecific diversification of the crop wild relative Brassica cretica Lam. using demographic model selection.</title>
        <authorList>
            <person name="Kioukis A."/>
            <person name="Michalopoulou V.A."/>
            <person name="Briers L."/>
            <person name="Pirintsos S."/>
            <person name="Studholme D.J."/>
            <person name="Pavlidis P."/>
            <person name="Sarris P.F."/>
        </authorList>
    </citation>
    <scope>NUCLEOTIDE SEQUENCE [LARGE SCALE GENOMIC DNA]</scope>
    <source>
        <strain evidence="3">cv. PFS-1207/04</strain>
    </source>
</reference>
<gene>
    <name evidence="2" type="ORF">DY000_02021635</name>
</gene>
<comment type="caution">
    <text evidence="2">The sequence shown here is derived from an EMBL/GenBank/DDBJ whole genome shotgun (WGS) entry which is preliminary data.</text>
</comment>
<keyword evidence="3" id="KW-1185">Reference proteome</keyword>
<dbReference type="Proteomes" id="UP000266723">
    <property type="component" value="Unassembled WGS sequence"/>
</dbReference>
<name>A0ABQ7E6X0_BRACR</name>
<evidence type="ECO:0000313" key="2">
    <source>
        <dbReference type="EMBL" id="KAF3592739.1"/>
    </source>
</evidence>
<proteinExistence type="predicted"/>
<dbReference type="EMBL" id="QGKV02000299">
    <property type="protein sequence ID" value="KAF3592739.1"/>
    <property type="molecule type" value="Genomic_DNA"/>
</dbReference>
<evidence type="ECO:0000313" key="3">
    <source>
        <dbReference type="Proteomes" id="UP000266723"/>
    </source>
</evidence>